<evidence type="ECO:0000256" key="5">
    <source>
        <dbReference type="ARBA" id="ARBA00022679"/>
    </source>
</evidence>
<evidence type="ECO:0000256" key="1">
    <source>
        <dbReference type="ARBA" id="ARBA00000900"/>
    </source>
</evidence>
<dbReference type="InterPro" id="IPR025287">
    <property type="entry name" value="WAK_GUB"/>
</dbReference>
<sequence>MTSLEIFIIIFFFFYLSNRATSIQICPNSSCSIAGPTIRFPFWLSNRQPYRCGYPEFDLLCNNRSQTIINLPLAGFFIVKRIDYVTQQVLINDPENCLPKRFLEDFNIATSIFSPSNPRNYTFFNCSSDASKLMFSPISCLSGENYTVVAVPSTFLSTGGFNFPYCREIKTVKLPRRWPTSSGLSSNIELTWSVPECGSCELRGGVCGFKSDDSFDVGCSVNPPSHGLPRSAKYGIIIGVGIPGLVCMIGLACFICGKIRTYSRRRHPTTELPTSIIPHSNAMLMGLDGPTIESYPKTVLGESGRLPKPNDGTCPICLSDYQPKDTLRTIPECNHYFHADCIDEWLKMNATCPLCRNSPDGSSLITPCSSSPSSSSSSMSSS</sequence>
<dbReference type="GO" id="GO:0030247">
    <property type="term" value="F:polysaccharide binding"/>
    <property type="evidence" value="ECO:0007669"/>
    <property type="project" value="InterPro"/>
</dbReference>
<dbReference type="PROSITE" id="PS50089">
    <property type="entry name" value="ZF_RING_2"/>
    <property type="match status" value="1"/>
</dbReference>
<dbReference type="GO" id="GO:0008270">
    <property type="term" value="F:zinc ion binding"/>
    <property type="evidence" value="ECO:0007669"/>
    <property type="project" value="UniProtKB-KW"/>
</dbReference>
<dbReference type="Pfam" id="PF13639">
    <property type="entry name" value="zf-RING_2"/>
    <property type="match status" value="1"/>
</dbReference>
<dbReference type="GO" id="GO:0016020">
    <property type="term" value="C:membrane"/>
    <property type="evidence" value="ECO:0007669"/>
    <property type="project" value="UniProtKB-SubCell"/>
</dbReference>
<dbReference type="PANTHER" id="PTHR46279">
    <property type="entry name" value="RING/U-BOX SUPERFAMILY PROTEIN"/>
    <property type="match status" value="1"/>
</dbReference>
<comment type="pathway">
    <text evidence="3">Protein modification; protein ubiquitination.</text>
</comment>
<feature type="transmembrane region" description="Helical" evidence="17">
    <location>
        <begin position="234"/>
        <end position="257"/>
    </location>
</feature>
<feature type="chain" id="PRO_5042828860" description="RING-type E3 ubiquitin transferase" evidence="18">
    <location>
        <begin position="21"/>
        <end position="382"/>
    </location>
</feature>
<keyword evidence="5" id="KW-0808">Transferase</keyword>
<evidence type="ECO:0000256" key="9">
    <source>
        <dbReference type="ARBA" id="ARBA00022771"/>
    </source>
</evidence>
<evidence type="ECO:0000256" key="10">
    <source>
        <dbReference type="ARBA" id="ARBA00022786"/>
    </source>
</evidence>
<keyword evidence="8 18" id="KW-0732">Signal</keyword>
<evidence type="ECO:0000256" key="4">
    <source>
        <dbReference type="ARBA" id="ARBA00012483"/>
    </source>
</evidence>
<reference evidence="20 21" key="1">
    <citation type="journal article" date="2024" name="Plant J.">
        <title>Genome sequences and population genomics reveal climatic adaptation and genomic divergence between two closely related sweetgum species.</title>
        <authorList>
            <person name="Xu W.Q."/>
            <person name="Ren C.Q."/>
            <person name="Zhang X.Y."/>
            <person name="Comes H.P."/>
            <person name="Liu X.H."/>
            <person name="Li Y.G."/>
            <person name="Kettle C.J."/>
            <person name="Jalonen R."/>
            <person name="Gaisberger H."/>
            <person name="Ma Y.Z."/>
            <person name="Qiu Y.X."/>
        </authorList>
    </citation>
    <scope>NUCLEOTIDE SEQUENCE [LARGE SCALE GENOMIC DNA]</scope>
    <source>
        <strain evidence="20">Hangzhou</strain>
    </source>
</reference>
<keyword evidence="21" id="KW-1185">Reference proteome</keyword>
<dbReference type="SMART" id="SM00184">
    <property type="entry name" value="RING"/>
    <property type="match status" value="1"/>
</dbReference>
<feature type="compositionally biased region" description="Low complexity" evidence="16">
    <location>
        <begin position="369"/>
        <end position="382"/>
    </location>
</feature>
<dbReference type="EC" id="2.3.2.27" evidence="4"/>
<feature type="signal peptide" evidence="18">
    <location>
        <begin position="1"/>
        <end position="20"/>
    </location>
</feature>
<dbReference type="InterPro" id="IPR046948">
    <property type="entry name" value="ATL20-22-like"/>
</dbReference>
<dbReference type="PANTHER" id="PTHR46279:SF31">
    <property type="entry name" value="RING-H2 FINGER PROTEIN ATL20-LIKE ISOFORM X1"/>
    <property type="match status" value="1"/>
</dbReference>
<comment type="caution">
    <text evidence="20">The sequence shown here is derived from an EMBL/GenBank/DDBJ whole genome shotgun (WGS) entry which is preliminary data.</text>
</comment>
<evidence type="ECO:0000256" key="11">
    <source>
        <dbReference type="ARBA" id="ARBA00022833"/>
    </source>
</evidence>
<dbReference type="AlphaFoldDB" id="A0AAP0RBJ0"/>
<dbReference type="Gene3D" id="3.30.40.10">
    <property type="entry name" value="Zinc/RING finger domain, C3HC4 (zinc finger)"/>
    <property type="match status" value="1"/>
</dbReference>
<comment type="similarity">
    <text evidence="14">Belongs to the RING-type zinc finger family. ATL subfamily.</text>
</comment>
<dbReference type="CDD" id="cd16461">
    <property type="entry name" value="RING-H2_EL5-like"/>
    <property type="match status" value="1"/>
</dbReference>
<dbReference type="InterPro" id="IPR013083">
    <property type="entry name" value="Znf_RING/FYVE/PHD"/>
</dbReference>
<comment type="catalytic activity">
    <reaction evidence="1">
        <text>S-ubiquitinyl-[E2 ubiquitin-conjugating enzyme]-L-cysteine + [acceptor protein]-L-lysine = [E2 ubiquitin-conjugating enzyme]-L-cysteine + N(6)-ubiquitinyl-[acceptor protein]-L-lysine.</text>
        <dbReference type="EC" id="2.3.2.27"/>
    </reaction>
</comment>
<keyword evidence="10" id="KW-0833">Ubl conjugation pathway</keyword>
<evidence type="ECO:0000256" key="3">
    <source>
        <dbReference type="ARBA" id="ARBA00004906"/>
    </source>
</evidence>
<dbReference type="Pfam" id="PF13947">
    <property type="entry name" value="GUB_WAK_bind"/>
    <property type="match status" value="1"/>
</dbReference>
<protein>
    <recommendedName>
        <fullName evidence="4">RING-type E3 ubiquitin transferase</fullName>
        <ecNumber evidence="4">2.3.2.27</ecNumber>
    </recommendedName>
</protein>
<dbReference type="InterPro" id="IPR001841">
    <property type="entry name" value="Znf_RING"/>
</dbReference>
<gene>
    <name evidence="20" type="ORF">L1049_021812</name>
</gene>
<keyword evidence="9 15" id="KW-0863">Zinc-finger</keyword>
<evidence type="ECO:0000313" key="21">
    <source>
        <dbReference type="Proteomes" id="UP001415857"/>
    </source>
</evidence>
<feature type="domain" description="RING-type" evidence="19">
    <location>
        <begin position="314"/>
        <end position="356"/>
    </location>
</feature>
<organism evidence="20 21">
    <name type="scientific">Liquidambar formosana</name>
    <name type="common">Formosan gum</name>
    <dbReference type="NCBI Taxonomy" id="63359"/>
    <lineage>
        <taxon>Eukaryota</taxon>
        <taxon>Viridiplantae</taxon>
        <taxon>Streptophyta</taxon>
        <taxon>Embryophyta</taxon>
        <taxon>Tracheophyta</taxon>
        <taxon>Spermatophyta</taxon>
        <taxon>Magnoliopsida</taxon>
        <taxon>eudicotyledons</taxon>
        <taxon>Gunneridae</taxon>
        <taxon>Pentapetalae</taxon>
        <taxon>Saxifragales</taxon>
        <taxon>Altingiaceae</taxon>
        <taxon>Liquidambar</taxon>
    </lineage>
</organism>
<accession>A0AAP0RBJ0</accession>
<dbReference type="GO" id="GO:0061630">
    <property type="term" value="F:ubiquitin protein ligase activity"/>
    <property type="evidence" value="ECO:0007669"/>
    <property type="project" value="UniProtKB-EC"/>
</dbReference>
<comment type="subcellular location">
    <subcellularLocation>
        <location evidence="2">Membrane</location>
        <topology evidence="2">Single-pass membrane protein</topology>
    </subcellularLocation>
</comment>
<dbReference type="SUPFAM" id="SSF57850">
    <property type="entry name" value="RING/U-box"/>
    <property type="match status" value="1"/>
</dbReference>
<evidence type="ECO:0000256" key="6">
    <source>
        <dbReference type="ARBA" id="ARBA00022692"/>
    </source>
</evidence>
<evidence type="ECO:0000313" key="20">
    <source>
        <dbReference type="EMBL" id="KAK9274563.1"/>
    </source>
</evidence>
<keyword evidence="6 17" id="KW-0812">Transmembrane</keyword>
<keyword evidence="12 17" id="KW-1133">Transmembrane helix</keyword>
<dbReference type="EMBL" id="JBBPBK010000011">
    <property type="protein sequence ID" value="KAK9274563.1"/>
    <property type="molecule type" value="Genomic_DNA"/>
</dbReference>
<dbReference type="Proteomes" id="UP001415857">
    <property type="component" value="Unassembled WGS sequence"/>
</dbReference>
<evidence type="ECO:0000256" key="17">
    <source>
        <dbReference type="SAM" id="Phobius"/>
    </source>
</evidence>
<evidence type="ECO:0000256" key="15">
    <source>
        <dbReference type="PROSITE-ProRule" id="PRU00175"/>
    </source>
</evidence>
<keyword evidence="7" id="KW-0479">Metal-binding</keyword>
<evidence type="ECO:0000256" key="8">
    <source>
        <dbReference type="ARBA" id="ARBA00022729"/>
    </source>
</evidence>
<evidence type="ECO:0000256" key="16">
    <source>
        <dbReference type="SAM" id="MobiDB-lite"/>
    </source>
</evidence>
<evidence type="ECO:0000256" key="7">
    <source>
        <dbReference type="ARBA" id="ARBA00022723"/>
    </source>
</evidence>
<evidence type="ECO:0000256" key="13">
    <source>
        <dbReference type="ARBA" id="ARBA00023136"/>
    </source>
</evidence>
<evidence type="ECO:0000256" key="14">
    <source>
        <dbReference type="ARBA" id="ARBA00024209"/>
    </source>
</evidence>
<evidence type="ECO:0000256" key="12">
    <source>
        <dbReference type="ARBA" id="ARBA00022989"/>
    </source>
</evidence>
<evidence type="ECO:0000256" key="2">
    <source>
        <dbReference type="ARBA" id="ARBA00004167"/>
    </source>
</evidence>
<evidence type="ECO:0000259" key="19">
    <source>
        <dbReference type="PROSITE" id="PS50089"/>
    </source>
</evidence>
<proteinExistence type="inferred from homology"/>
<feature type="region of interest" description="Disordered" evidence="16">
    <location>
        <begin position="362"/>
        <end position="382"/>
    </location>
</feature>
<evidence type="ECO:0000256" key="18">
    <source>
        <dbReference type="SAM" id="SignalP"/>
    </source>
</evidence>
<keyword evidence="13 17" id="KW-0472">Membrane</keyword>
<name>A0AAP0RBJ0_LIQFO</name>
<keyword evidence="11" id="KW-0862">Zinc</keyword>